<name>A0A9E7D2M0_9FLAO</name>
<dbReference type="AlphaFoldDB" id="A0A9E7D2M0"/>
<feature type="domain" description="Protein CR006 P-loop" evidence="2">
    <location>
        <begin position="11"/>
        <end position="738"/>
    </location>
</feature>
<evidence type="ECO:0000313" key="4">
    <source>
        <dbReference type="Proteomes" id="UP000831290"/>
    </source>
</evidence>
<proteinExistence type="predicted"/>
<dbReference type="Gene3D" id="3.40.50.300">
    <property type="entry name" value="P-loop containing nucleotide triphosphate hydrolases"/>
    <property type="match status" value="1"/>
</dbReference>
<reference evidence="3" key="1">
    <citation type="submission" date="2022-03" db="EMBL/GenBank/DDBJ databases">
        <title>Description of Abyssus ytuae gen. nov., sp. nov., a novel member of the family Flavobacteriaceae isolated from the sediment of Mariana Trench.</title>
        <authorList>
            <person name="Zhang J."/>
            <person name="Xu X."/>
        </authorList>
    </citation>
    <scope>NUCLEOTIDE SEQUENCE</scope>
    <source>
        <strain evidence="3">MT3330</strain>
    </source>
</reference>
<dbReference type="InterPro" id="IPR026866">
    <property type="entry name" value="CR006_AAA"/>
</dbReference>
<dbReference type="KEGG" id="fbm:MQE35_13900"/>
<dbReference type="RefSeq" id="WP_255842069.1">
    <property type="nucleotide sequence ID" value="NZ_CP094358.1"/>
</dbReference>
<gene>
    <name evidence="3" type="ORF">MQE35_13900</name>
</gene>
<accession>A0A9E7D2M0</accession>
<evidence type="ECO:0000313" key="3">
    <source>
        <dbReference type="EMBL" id="UOB16824.1"/>
    </source>
</evidence>
<keyword evidence="1" id="KW-0175">Coiled coil</keyword>
<evidence type="ECO:0000256" key="1">
    <source>
        <dbReference type="SAM" id="Coils"/>
    </source>
</evidence>
<organism evidence="3 4">
    <name type="scientific">Abyssalbus ytuae</name>
    <dbReference type="NCBI Taxonomy" id="2926907"/>
    <lineage>
        <taxon>Bacteria</taxon>
        <taxon>Pseudomonadati</taxon>
        <taxon>Bacteroidota</taxon>
        <taxon>Flavobacteriia</taxon>
        <taxon>Flavobacteriales</taxon>
        <taxon>Flavobacteriaceae</taxon>
        <taxon>Abyssalbus</taxon>
    </lineage>
</organism>
<dbReference type="SUPFAM" id="SSF52540">
    <property type="entry name" value="P-loop containing nucleoside triphosphate hydrolases"/>
    <property type="match status" value="1"/>
</dbReference>
<keyword evidence="4" id="KW-1185">Reference proteome</keyword>
<dbReference type="InterPro" id="IPR027417">
    <property type="entry name" value="P-loop_NTPase"/>
</dbReference>
<protein>
    <submittedName>
        <fullName evidence="3">AAA family ATPase</fullName>
    </submittedName>
</protein>
<sequence length="770" mass="90626">MIERILTIEKFGVFNDFNWNRDSTLQDFKEKNIIYGWNYSGKTTLSRIFCSLRDKSIHIDYPEAKFKLRQENNQEFDSDNLDTYDKTVFIFNKEYVDSKLTWDSRTELGEPIAFDVGENTTIRSEIERLEEIIEYVKSRKISTQPPIDSYNEYENWRFREESKSIRLIISNNTIPFDKGHFKVTLGSITKDNLDSLIISENKEIEDLKILSNSTNNFQPFDEFEIELKLLDFKTSVNDLLLEEPAKDVVIDILEKNKDLYSWVKDGLEFEENSDTCSFCGNEVTNDRITSLNNYFSNASKDLRDRISSQRDLINQEITAINSIEIPKSKNDFTEKVRETIDLKIKSHKSIKSKYLLELNHLLSELTRKEDGNIFNKISVVETEYDLKEIEDWFLEVNEVIKTHNSLISNFETERDAAREKLKKHLIAKFLKNENYFDKKEKSQNAQNWQKLYTHYITIKENLKQEKLDSLKTITKGKDELNKFIQKFLNRNDIEIDVTEDDKFILLRKTRPARNLSEGEKTAIAFSYFLVELESLGVQEMQKTIVFIDDPISSLDTNHISQVYSLINSYFFRKNIDADNPDKVVNCFKQLFISTHNFEFFSFLRDSTQLNKRKKITNPTTGEKQEIPNFGFYQVQKIDTDNSVLKGLDKALKRYKSEYIYLFSLIYKYKQAIDNGGDVYDILIPNALRRFLEIYTLMKIPNEPDSVENRIVQLVDNVNNFKTLNHFSHFTTFEKATRHDELIMVLPTACNELINLLELDEKHYESLKKAI</sequence>
<evidence type="ECO:0000259" key="2">
    <source>
        <dbReference type="Pfam" id="PF13166"/>
    </source>
</evidence>
<feature type="coiled-coil region" evidence="1">
    <location>
        <begin position="400"/>
        <end position="427"/>
    </location>
</feature>
<dbReference type="Proteomes" id="UP000831290">
    <property type="component" value="Chromosome"/>
</dbReference>
<dbReference type="EMBL" id="CP094358">
    <property type="protein sequence ID" value="UOB16824.1"/>
    <property type="molecule type" value="Genomic_DNA"/>
</dbReference>
<dbReference type="Pfam" id="PF13166">
    <property type="entry name" value="AAA_13"/>
    <property type="match status" value="1"/>
</dbReference>